<dbReference type="RefSeq" id="WP_120039158.1">
    <property type="nucleotide sequence ID" value="NZ_QZFU01000015.1"/>
</dbReference>
<sequence>MTTPTPEYARLEDLVRAEADAKLAAVKPLADAYRKLLADREEFTGRDAENVAAVRATRAAALKAGFTERALNDAGYRAINDLTKPAAARKTSAKKSAPVTPRARKRAAATPGASKATTPARPSQPEPLAPQ</sequence>
<dbReference type="AlphaFoldDB" id="A0A3A4K0P4"/>
<proteinExistence type="predicted"/>
<dbReference type="EMBL" id="QZFU01000015">
    <property type="protein sequence ID" value="RJO77633.1"/>
    <property type="molecule type" value="Genomic_DNA"/>
</dbReference>
<gene>
    <name evidence="2" type="ORF">D5S18_07825</name>
</gene>
<protein>
    <submittedName>
        <fullName evidence="2">Uncharacterized protein</fullName>
    </submittedName>
</protein>
<feature type="region of interest" description="Disordered" evidence="1">
    <location>
        <begin position="83"/>
        <end position="131"/>
    </location>
</feature>
<keyword evidence="3" id="KW-1185">Reference proteome</keyword>
<evidence type="ECO:0000313" key="2">
    <source>
        <dbReference type="EMBL" id="RJO77633.1"/>
    </source>
</evidence>
<reference evidence="2 3" key="1">
    <citation type="submission" date="2018-09" db="EMBL/GenBank/DDBJ databases">
        <title>YIM PH21274 draft genome.</title>
        <authorList>
            <person name="Miao C."/>
        </authorList>
    </citation>
    <scope>NUCLEOTIDE SEQUENCE [LARGE SCALE GENOMIC DNA]</scope>
    <source>
        <strain evidence="2 3">YIM PH 21724</strain>
    </source>
</reference>
<dbReference type="Proteomes" id="UP000266677">
    <property type="component" value="Unassembled WGS sequence"/>
</dbReference>
<feature type="compositionally biased region" description="Low complexity" evidence="1">
    <location>
        <begin position="83"/>
        <end position="101"/>
    </location>
</feature>
<name>A0A3A4K0P4_9NOCA</name>
<accession>A0A3A4K0P4</accession>
<evidence type="ECO:0000313" key="3">
    <source>
        <dbReference type="Proteomes" id="UP000266677"/>
    </source>
</evidence>
<dbReference type="OrthoDB" id="4569383at2"/>
<evidence type="ECO:0000256" key="1">
    <source>
        <dbReference type="SAM" id="MobiDB-lite"/>
    </source>
</evidence>
<comment type="caution">
    <text evidence="2">The sequence shown here is derived from an EMBL/GenBank/DDBJ whole genome shotgun (WGS) entry which is preliminary data.</text>
</comment>
<organism evidence="2 3">
    <name type="scientific">Nocardia panacis</name>
    <dbReference type="NCBI Taxonomy" id="2340916"/>
    <lineage>
        <taxon>Bacteria</taxon>
        <taxon>Bacillati</taxon>
        <taxon>Actinomycetota</taxon>
        <taxon>Actinomycetes</taxon>
        <taxon>Mycobacteriales</taxon>
        <taxon>Nocardiaceae</taxon>
        <taxon>Nocardia</taxon>
    </lineage>
</organism>
<feature type="compositionally biased region" description="Pro residues" evidence="1">
    <location>
        <begin position="122"/>
        <end position="131"/>
    </location>
</feature>